<name>A0A0A0CYG5_9PROT</name>
<accession>A0A0A0CYG5</accession>
<keyword evidence="3 7" id="KW-0812">Transmembrane</keyword>
<evidence type="ECO:0000256" key="6">
    <source>
        <dbReference type="SAM" id="MobiDB-lite"/>
    </source>
</evidence>
<evidence type="ECO:0000313" key="10">
    <source>
        <dbReference type="Proteomes" id="UP000029995"/>
    </source>
</evidence>
<dbReference type="PANTHER" id="PTHR43840:SF15">
    <property type="entry name" value="MITOCHONDRIAL METAL TRANSPORTER 1-RELATED"/>
    <property type="match status" value="1"/>
</dbReference>
<dbReference type="GO" id="GO:0008324">
    <property type="term" value="F:monoatomic cation transmembrane transporter activity"/>
    <property type="evidence" value="ECO:0007669"/>
    <property type="project" value="InterPro"/>
</dbReference>
<keyword evidence="5 7" id="KW-0472">Membrane</keyword>
<feature type="domain" description="Cation efflux protein transmembrane" evidence="8">
    <location>
        <begin position="32"/>
        <end position="230"/>
    </location>
</feature>
<evidence type="ECO:0000256" key="3">
    <source>
        <dbReference type="ARBA" id="ARBA00022692"/>
    </source>
</evidence>
<dbReference type="AlphaFoldDB" id="A0A0A0CYG5"/>
<reference evidence="9 10" key="1">
    <citation type="submission" date="2014-01" db="EMBL/GenBank/DDBJ databases">
        <title>Genome sequence determination for a cystic fibrosis isolate, Inquilinus limosus.</title>
        <authorList>
            <person name="Pino M."/>
            <person name="Di Conza J."/>
            <person name="Gutkind G."/>
        </authorList>
    </citation>
    <scope>NUCLEOTIDE SEQUENCE [LARGE SCALE GENOMIC DNA]</scope>
    <source>
        <strain evidence="9 10">MP06</strain>
    </source>
</reference>
<evidence type="ECO:0000256" key="5">
    <source>
        <dbReference type="ARBA" id="ARBA00023136"/>
    </source>
</evidence>
<evidence type="ECO:0000256" key="7">
    <source>
        <dbReference type="SAM" id="Phobius"/>
    </source>
</evidence>
<dbReference type="Proteomes" id="UP000029995">
    <property type="component" value="Unassembled WGS sequence"/>
</dbReference>
<evidence type="ECO:0000256" key="4">
    <source>
        <dbReference type="ARBA" id="ARBA00022989"/>
    </source>
</evidence>
<feature type="transmembrane region" description="Helical" evidence="7">
    <location>
        <begin position="199"/>
        <end position="219"/>
    </location>
</feature>
<feature type="transmembrane region" description="Helical" evidence="7">
    <location>
        <begin position="29"/>
        <end position="48"/>
    </location>
</feature>
<protein>
    <recommendedName>
        <fullName evidence="8">Cation efflux protein transmembrane domain-containing protein</fullName>
    </recommendedName>
</protein>
<comment type="subcellular location">
    <subcellularLocation>
        <location evidence="1">Membrane</location>
        <topology evidence="1">Multi-pass membrane protein</topology>
    </subcellularLocation>
</comment>
<proteinExistence type="predicted"/>
<evidence type="ECO:0000256" key="1">
    <source>
        <dbReference type="ARBA" id="ARBA00004141"/>
    </source>
</evidence>
<feature type="region of interest" description="Disordered" evidence="6">
    <location>
        <begin position="1"/>
        <end position="20"/>
    </location>
</feature>
<keyword evidence="4 7" id="KW-1133">Transmembrane helix</keyword>
<comment type="caution">
    <text evidence="9">The sequence shown here is derived from an EMBL/GenBank/DDBJ whole genome shotgun (WGS) entry which is preliminary data.</text>
</comment>
<evidence type="ECO:0000259" key="8">
    <source>
        <dbReference type="Pfam" id="PF01545"/>
    </source>
</evidence>
<dbReference type="InterPro" id="IPR058533">
    <property type="entry name" value="Cation_efflux_TM"/>
</dbReference>
<keyword evidence="2" id="KW-0813">Transport</keyword>
<dbReference type="InterPro" id="IPR027469">
    <property type="entry name" value="Cation_efflux_TMD_sf"/>
</dbReference>
<dbReference type="InterPro" id="IPR050291">
    <property type="entry name" value="CDF_Transporter"/>
</dbReference>
<evidence type="ECO:0000313" key="9">
    <source>
        <dbReference type="EMBL" id="KGM31541.1"/>
    </source>
</evidence>
<feature type="transmembrane region" description="Helical" evidence="7">
    <location>
        <begin position="97"/>
        <end position="119"/>
    </location>
</feature>
<evidence type="ECO:0000256" key="2">
    <source>
        <dbReference type="ARBA" id="ARBA00022448"/>
    </source>
</evidence>
<sequence>MAVVEGTDGIGTGPGADAMAPARRRERTARLAVLAVIPTLAVTAWSVLESNSLALAADLLLTVLDTACVLVAWIVARRALAERPAGLDYGTGKLESLASAVVGVFMVASLCLVVTLAGLRLSQGGATVAGSGIFAGLAINLVYGLVNGAILMRYRVQRRHDPSPLVQSQIRLFIDKVTSNLLMAAALGSAVLFRDTAAGPYIDVVASLLVALSMAFWAVQIIRSSIGELIDAACGEDVRRPLAAALARCAGGFGNPGAIRTRRAGGVVYVEIELGCAPEVPVAAIERLRTELLAVLRPLIPALSLAILPRPLTAPAAPRLMAVAA</sequence>
<feature type="transmembrane region" description="Helical" evidence="7">
    <location>
        <begin position="131"/>
        <end position="152"/>
    </location>
</feature>
<feature type="transmembrane region" description="Helical" evidence="7">
    <location>
        <begin position="54"/>
        <end position="76"/>
    </location>
</feature>
<organism evidence="9 10">
    <name type="scientific">Inquilinus limosus MP06</name>
    <dbReference type="NCBI Taxonomy" id="1398085"/>
    <lineage>
        <taxon>Bacteria</taxon>
        <taxon>Pseudomonadati</taxon>
        <taxon>Pseudomonadota</taxon>
        <taxon>Alphaproteobacteria</taxon>
        <taxon>Rhodospirillales</taxon>
        <taxon>Rhodospirillaceae</taxon>
        <taxon>Inquilinus</taxon>
    </lineage>
</organism>
<gene>
    <name evidence="9" type="ORF">P409_26635</name>
</gene>
<dbReference type="PANTHER" id="PTHR43840">
    <property type="entry name" value="MITOCHONDRIAL METAL TRANSPORTER 1-RELATED"/>
    <property type="match status" value="1"/>
</dbReference>
<dbReference type="GO" id="GO:0016020">
    <property type="term" value="C:membrane"/>
    <property type="evidence" value="ECO:0007669"/>
    <property type="project" value="UniProtKB-SubCell"/>
</dbReference>
<dbReference type="Gene3D" id="1.20.1510.10">
    <property type="entry name" value="Cation efflux protein transmembrane domain"/>
    <property type="match status" value="1"/>
</dbReference>
<dbReference type="RefSeq" id="WP_034845544.1">
    <property type="nucleotide sequence ID" value="NZ_JANX01000488.1"/>
</dbReference>
<dbReference type="Pfam" id="PF01545">
    <property type="entry name" value="Cation_efflux"/>
    <property type="match status" value="1"/>
</dbReference>
<dbReference type="OrthoDB" id="7257823at2"/>
<dbReference type="EMBL" id="JANX01000488">
    <property type="protein sequence ID" value="KGM31541.1"/>
    <property type="molecule type" value="Genomic_DNA"/>
</dbReference>
<dbReference type="SUPFAM" id="SSF161111">
    <property type="entry name" value="Cation efflux protein transmembrane domain-like"/>
    <property type="match status" value="1"/>
</dbReference>